<evidence type="ECO:0000256" key="2">
    <source>
        <dbReference type="PROSITE-ProRule" id="PRU00284"/>
    </source>
</evidence>
<feature type="domain" description="Methyl-accepting transducer" evidence="4">
    <location>
        <begin position="254"/>
        <end position="490"/>
    </location>
</feature>
<dbReference type="Proteomes" id="UP000295506">
    <property type="component" value="Unassembled WGS sequence"/>
</dbReference>
<dbReference type="CDD" id="cd00130">
    <property type="entry name" value="PAS"/>
    <property type="match status" value="1"/>
</dbReference>
<name>A0A126QNL2_9BACT</name>
<evidence type="ECO:0000259" key="5">
    <source>
        <dbReference type="PROSITE" id="PS50113"/>
    </source>
</evidence>
<evidence type="ECO:0000313" key="8">
    <source>
        <dbReference type="Proteomes" id="UP000055611"/>
    </source>
</evidence>
<proteinExistence type="predicted"/>
<protein>
    <submittedName>
        <fullName evidence="6 7">Chemotaxis protein</fullName>
    </submittedName>
</protein>
<dbReference type="SMART" id="SM00091">
    <property type="entry name" value="PAS"/>
    <property type="match status" value="1"/>
</dbReference>
<evidence type="ECO:0000256" key="3">
    <source>
        <dbReference type="SAM" id="Phobius"/>
    </source>
</evidence>
<dbReference type="PANTHER" id="PTHR32089">
    <property type="entry name" value="METHYL-ACCEPTING CHEMOTAXIS PROTEIN MCPB"/>
    <property type="match status" value="1"/>
</dbReference>
<dbReference type="Gene3D" id="1.10.287.950">
    <property type="entry name" value="Methyl-accepting chemotaxis protein"/>
    <property type="match status" value="1"/>
</dbReference>
<evidence type="ECO:0000259" key="4">
    <source>
        <dbReference type="PROSITE" id="PS50111"/>
    </source>
</evidence>
<dbReference type="PANTHER" id="PTHR32089:SF112">
    <property type="entry name" value="LYSOZYME-LIKE PROTEIN-RELATED"/>
    <property type="match status" value="1"/>
</dbReference>
<dbReference type="Gene3D" id="3.30.450.20">
    <property type="entry name" value="PAS domain"/>
    <property type="match status" value="1"/>
</dbReference>
<reference evidence="7 9" key="2">
    <citation type="submission" date="2019-03" db="EMBL/GenBank/DDBJ databases">
        <title>Genomic Encyclopedia of Type Strains, Phase IV (KMG-IV): sequencing the most valuable type-strain genomes for metagenomic binning, comparative biology and taxonomic classification.</title>
        <authorList>
            <person name="Goeker M."/>
        </authorList>
    </citation>
    <scope>NUCLEOTIDE SEQUENCE [LARGE SCALE GENOMIC DNA]</scope>
    <source>
        <strain evidence="7 9">DSM 101483</strain>
    </source>
</reference>
<dbReference type="Pfam" id="PF00989">
    <property type="entry name" value="PAS"/>
    <property type="match status" value="1"/>
</dbReference>
<dbReference type="SUPFAM" id="SSF58104">
    <property type="entry name" value="Methyl-accepting chemotaxis protein (MCP) signaling domain"/>
    <property type="match status" value="1"/>
</dbReference>
<dbReference type="PROSITE" id="PS50113">
    <property type="entry name" value="PAC"/>
    <property type="match status" value="1"/>
</dbReference>
<dbReference type="EMBL" id="CP014206">
    <property type="protein sequence ID" value="AMK11268.1"/>
    <property type="molecule type" value="Genomic_DNA"/>
</dbReference>
<dbReference type="InterPro" id="IPR004089">
    <property type="entry name" value="MCPsignal_dom"/>
</dbReference>
<reference evidence="6 8" key="1">
    <citation type="journal article" date="2016" name="Front. Microbiol.">
        <title>Genome Sequence of the Piezophilic, Mesophilic Sulfate-Reducing Bacterium Desulfovibrio indicus J2T.</title>
        <authorList>
            <person name="Cao J."/>
            <person name="Maignien L."/>
            <person name="Shao Z."/>
            <person name="Alain K."/>
            <person name="Jebbar M."/>
        </authorList>
    </citation>
    <scope>NUCLEOTIDE SEQUENCE [LARGE SCALE GENOMIC DNA]</scope>
    <source>
        <strain evidence="6 8">J2</strain>
    </source>
</reference>
<dbReference type="NCBIfam" id="TIGR00229">
    <property type="entry name" value="sensory_box"/>
    <property type="match status" value="1"/>
</dbReference>
<dbReference type="SMART" id="SM00283">
    <property type="entry name" value="MA"/>
    <property type="match status" value="1"/>
</dbReference>
<dbReference type="Pfam" id="PF00015">
    <property type="entry name" value="MCPsignal"/>
    <property type="match status" value="1"/>
</dbReference>
<accession>A0A126QNL2</accession>
<evidence type="ECO:0000313" key="9">
    <source>
        <dbReference type="Proteomes" id="UP000295506"/>
    </source>
</evidence>
<sequence length="525" mass="56131">MFQSFRFRFRTIFIFFAATLALCALAAIVCLFFLDDSAAGATVLGSVLLAFALLGGGLLLALGRAAERSQAALSGFTAHMLAEEYGQADGRALVDAAPGLGDQVAELAAQYKERLGFSRSILSGLPIPCCIVDRDQHITFLNRECLDMLGSKESPETYHGRMISQIFYKDDRRSKIADCMEHDTRAMNVEAVFKHADGSDIDVLISLFPLHDVEGRIIGGCCLYMNTTQLKRHEREIVDQNRRISTAAEQATAISDELAQAAAILKDVVAKARLGSEVQSGRTAETATAMAQMNATVSEVARYAVEAARDAEDASERAITGETVVRQVITAIEEVSGHAAGLKLSMEQLDERAEQVGVVLGVIEDIADQTNLLALNAAIEAARAGEAGRGFAVVADEVRKLAEKTMHATSEVHSVVRGIQEVARQNVLATQTAVGSVNRSTELAGHSGEALGNILSITRDTAEQVRSIATAAEEQSAASEQINAATADVTRLCEETESLMEDAARAIARVESLAASLAETMDAMH</sequence>
<feature type="transmembrane region" description="Helical" evidence="3">
    <location>
        <begin position="40"/>
        <end position="62"/>
    </location>
</feature>
<evidence type="ECO:0000313" key="6">
    <source>
        <dbReference type="EMBL" id="AMK11268.1"/>
    </source>
</evidence>
<dbReference type="Proteomes" id="UP000055611">
    <property type="component" value="Chromosome"/>
</dbReference>
<evidence type="ECO:0000313" key="7">
    <source>
        <dbReference type="EMBL" id="TDT85585.1"/>
    </source>
</evidence>
<feature type="domain" description="PAC" evidence="5">
    <location>
        <begin position="187"/>
        <end position="239"/>
    </location>
</feature>
<dbReference type="GO" id="GO:0007165">
    <property type="term" value="P:signal transduction"/>
    <property type="evidence" value="ECO:0007669"/>
    <property type="project" value="UniProtKB-KW"/>
</dbReference>
<keyword evidence="8" id="KW-1185">Reference proteome</keyword>
<keyword evidence="1 2" id="KW-0807">Transducer</keyword>
<dbReference type="OrthoDB" id="9816383at2"/>
<dbReference type="AlphaFoldDB" id="A0A126QNL2"/>
<dbReference type="InterPro" id="IPR000014">
    <property type="entry name" value="PAS"/>
</dbReference>
<keyword evidence="3" id="KW-1133">Transmembrane helix</keyword>
<dbReference type="SUPFAM" id="SSF55785">
    <property type="entry name" value="PYP-like sensor domain (PAS domain)"/>
    <property type="match status" value="1"/>
</dbReference>
<dbReference type="InterPro" id="IPR035965">
    <property type="entry name" value="PAS-like_dom_sf"/>
</dbReference>
<dbReference type="KEGG" id="dej:AWY79_09135"/>
<dbReference type="EMBL" id="SOBK01000015">
    <property type="protein sequence ID" value="TDT85585.1"/>
    <property type="molecule type" value="Genomic_DNA"/>
</dbReference>
<evidence type="ECO:0000256" key="1">
    <source>
        <dbReference type="ARBA" id="ARBA00023224"/>
    </source>
</evidence>
<dbReference type="InterPro" id="IPR013767">
    <property type="entry name" value="PAS_fold"/>
</dbReference>
<gene>
    <name evidence="6" type="ORF">AWY79_09135</name>
    <name evidence="7" type="ORF">EDC59_11563</name>
</gene>
<dbReference type="InterPro" id="IPR000700">
    <property type="entry name" value="PAS-assoc_C"/>
</dbReference>
<dbReference type="PROSITE" id="PS50111">
    <property type="entry name" value="CHEMOTAXIS_TRANSDUC_2"/>
    <property type="match status" value="1"/>
</dbReference>
<organism evidence="7 9">
    <name type="scientific">Pseudodesulfovibrio indicus</name>
    <dbReference type="NCBI Taxonomy" id="1716143"/>
    <lineage>
        <taxon>Bacteria</taxon>
        <taxon>Pseudomonadati</taxon>
        <taxon>Thermodesulfobacteriota</taxon>
        <taxon>Desulfovibrionia</taxon>
        <taxon>Desulfovibrionales</taxon>
        <taxon>Desulfovibrionaceae</taxon>
    </lineage>
</organism>
<keyword evidence="3" id="KW-0472">Membrane</keyword>
<dbReference type="RefSeq" id="WP_066802733.1">
    <property type="nucleotide sequence ID" value="NZ_CP014206.1"/>
</dbReference>
<dbReference type="GO" id="GO:0016020">
    <property type="term" value="C:membrane"/>
    <property type="evidence" value="ECO:0007669"/>
    <property type="project" value="InterPro"/>
</dbReference>
<keyword evidence="3" id="KW-0812">Transmembrane</keyword>
<dbReference type="GO" id="GO:0006355">
    <property type="term" value="P:regulation of DNA-templated transcription"/>
    <property type="evidence" value="ECO:0007669"/>
    <property type="project" value="InterPro"/>
</dbReference>
<feature type="transmembrane region" description="Helical" evidence="3">
    <location>
        <begin position="12"/>
        <end position="34"/>
    </location>
</feature>
<dbReference type="CDD" id="cd11386">
    <property type="entry name" value="MCP_signal"/>
    <property type="match status" value="1"/>
</dbReference>